<accession>A0A6H5GA08</accession>
<reference evidence="1 2" key="1">
    <citation type="submission" date="2020-02" db="EMBL/GenBank/DDBJ databases">
        <authorList>
            <person name="Ferguson B K."/>
        </authorList>
    </citation>
    <scope>NUCLEOTIDE SEQUENCE [LARGE SCALE GENOMIC DNA]</scope>
</reference>
<proteinExistence type="predicted"/>
<evidence type="ECO:0000313" key="2">
    <source>
        <dbReference type="Proteomes" id="UP000479000"/>
    </source>
</evidence>
<name>A0A6H5GA08_9HEMI</name>
<sequence length="229" mass="26384">MFHESGMPSRSRKNQWCIGPNNIENVFRVVGNRIRTGGRRNFRYERLKGVNRSIGIALKSRIGTEFQKKISLIRIYSKPLPEQVCRHTLFAIRTRMATGEYSKVEPEDEGSLTVVEENEENNKRTARTLVFVRILRKFPRKRMGIGISLVAFREDAAEHSKCCTSEKYDSWTPFFSLKRTFAKRRVLSLMKTICSTININKAECVLTIAAVTIEPYTLLNALKNDKGFE</sequence>
<gene>
    <name evidence="1" type="ORF">NTEN_LOCUS5944</name>
</gene>
<dbReference type="Proteomes" id="UP000479000">
    <property type="component" value="Unassembled WGS sequence"/>
</dbReference>
<organism evidence="1 2">
    <name type="scientific">Nesidiocoris tenuis</name>
    <dbReference type="NCBI Taxonomy" id="355587"/>
    <lineage>
        <taxon>Eukaryota</taxon>
        <taxon>Metazoa</taxon>
        <taxon>Ecdysozoa</taxon>
        <taxon>Arthropoda</taxon>
        <taxon>Hexapoda</taxon>
        <taxon>Insecta</taxon>
        <taxon>Pterygota</taxon>
        <taxon>Neoptera</taxon>
        <taxon>Paraneoptera</taxon>
        <taxon>Hemiptera</taxon>
        <taxon>Heteroptera</taxon>
        <taxon>Panheteroptera</taxon>
        <taxon>Cimicomorpha</taxon>
        <taxon>Miridae</taxon>
        <taxon>Dicyphina</taxon>
        <taxon>Nesidiocoris</taxon>
    </lineage>
</organism>
<keyword evidence="2" id="KW-1185">Reference proteome</keyword>
<dbReference type="EMBL" id="CADCXU010009030">
    <property type="protein sequence ID" value="CAA9999662.1"/>
    <property type="molecule type" value="Genomic_DNA"/>
</dbReference>
<dbReference type="AlphaFoldDB" id="A0A6H5GA08"/>
<evidence type="ECO:0000313" key="1">
    <source>
        <dbReference type="EMBL" id="CAA9999662.1"/>
    </source>
</evidence>
<protein>
    <submittedName>
        <fullName evidence="1">Uncharacterized protein</fullName>
    </submittedName>
</protein>